<accession>A0A9P0GLE9</accession>
<protein>
    <recommendedName>
        <fullName evidence="9">Transcription initiation factor IIA subunit 1</fullName>
    </recommendedName>
</protein>
<sequence>MSSSLCKASVYKAYQDVINDVISNTREHFIEDGVDEAVLQELKQLWETKLTATKAVEENKELDKVIGVNNNKIPKADVTNNGPNYPKNTPMTFSHQVQMPHHQQQQLLNKQVVGQVPPNNHMPQGQMGSAFPEWRLVPIQLTIPSAPGTGEGPRILSIDVPEMFLQGPHLKSILTGQVISTTMGLPLQTACAFLQEHVNAAFIKHQQTYFTNTMNPLMSDGLHDDQLQSRLRGIPQGDGPADSSDEDDQSEERSENDMEEDKEEDDLEDDDGAMGPEDDPLNSGDDVSDADGTEESFETDNVIVCQYDKITRSRNRWKFHLKDGIMNLKGQDFIFQKANGDAEW</sequence>
<dbReference type="GO" id="GO:0006367">
    <property type="term" value="P:transcription initiation at RNA polymerase II promoter"/>
    <property type="evidence" value="ECO:0007669"/>
    <property type="project" value="InterPro"/>
</dbReference>
<keyword evidence="5" id="KW-0539">Nucleus</keyword>
<evidence type="ECO:0000313" key="7">
    <source>
        <dbReference type="EMBL" id="CAH1153774.1"/>
    </source>
</evidence>
<dbReference type="CDD" id="cd07976">
    <property type="entry name" value="TFIIA_alpha_beta_like"/>
    <property type="match status" value="2"/>
</dbReference>
<dbReference type="FunFam" id="2.30.18.10:FF:000002">
    <property type="entry name" value="Transcription initiation factor IIA subunit 1"/>
    <property type="match status" value="1"/>
</dbReference>
<dbReference type="InterPro" id="IPR009088">
    <property type="entry name" value="TFIIA_b-brl"/>
</dbReference>
<proteinExistence type="inferred from homology"/>
<dbReference type="InterPro" id="IPR004855">
    <property type="entry name" value="TFIIA_asu/bsu"/>
</dbReference>
<gene>
    <name evidence="7" type="ORF">PHAECO_LOCUS4506</name>
</gene>
<keyword evidence="3" id="KW-0805">Transcription regulation</keyword>
<dbReference type="AlphaFoldDB" id="A0A9P0GLE9"/>
<dbReference type="GO" id="GO:0005672">
    <property type="term" value="C:transcription factor TFIIA complex"/>
    <property type="evidence" value="ECO:0007669"/>
    <property type="project" value="InterPro"/>
</dbReference>
<keyword evidence="8" id="KW-1185">Reference proteome</keyword>
<dbReference type="FunFam" id="1.10.287.100:FF:000001">
    <property type="entry name" value="Transcription initiation factor IIA subunit"/>
    <property type="match status" value="1"/>
</dbReference>
<feature type="compositionally biased region" description="Acidic residues" evidence="6">
    <location>
        <begin position="257"/>
        <end position="295"/>
    </location>
</feature>
<reference evidence="7" key="1">
    <citation type="submission" date="2022-01" db="EMBL/GenBank/DDBJ databases">
        <authorList>
            <person name="King R."/>
        </authorList>
    </citation>
    <scope>NUCLEOTIDE SEQUENCE</scope>
</reference>
<dbReference type="Gene3D" id="1.10.287.100">
    <property type="match status" value="1"/>
</dbReference>
<keyword evidence="4" id="KW-0804">Transcription</keyword>
<evidence type="ECO:0000256" key="3">
    <source>
        <dbReference type="ARBA" id="ARBA00023015"/>
    </source>
</evidence>
<dbReference type="PANTHER" id="PTHR12694">
    <property type="entry name" value="TRANSCRIPTION INITIATION FACTOR IIA SUBUNIT 1"/>
    <property type="match status" value="1"/>
</dbReference>
<name>A0A9P0GLE9_PHACE</name>
<dbReference type="SUPFAM" id="SSF47396">
    <property type="entry name" value="Transcription factor IIA (TFIIA), alpha-helical domain"/>
    <property type="match status" value="1"/>
</dbReference>
<dbReference type="Gene3D" id="2.30.18.10">
    <property type="entry name" value="Transcription factor IIA (TFIIA), beta-barrel domain"/>
    <property type="match status" value="1"/>
</dbReference>
<dbReference type="OrthoDB" id="6275927at2759"/>
<evidence type="ECO:0000256" key="5">
    <source>
        <dbReference type="ARBA" id="ARBA00023242"/>
    </source>
</evidence>
<feature type="region of interest" description="Disordered" evidence="6">
    <location>
        <begin position="230"/>
        <end position="295"/>
    </location>
</feature>
<evidence type="ECO:0008006" key="9">
    <source>
        <dbReference type="Google" id="ProtNLM"/>
    </source>
</evidence>
<evidence type="ECO:0000313" key="8">
    <source>
        <dbReference type="Proteomes" id="UP001153737"/>
    </source>
</evidence>
<dbReference type="SMART" id="SM01371">
    <property type="entry name" value="TFIIA"/>
    <property type="match status" value="1"/>
</dbReference>
<comment type="similarity">
    <text evidence="2">Belongs to the TFIIA subunit 1 family.</text>
</comment>
<dbReference type="PANTHER" id="PTHR12694:SF8">
    <property type="entry name" value="TRANSCRIPTION INITIATION FACTOR IIA SUBUNIT 1"/>
    <property type="match status" value="1"/>
</dbReference>
<dbReference type="SUPFAM" id="SSF50784">
    <property type="entry name" value="Transcription factor IIA (TFIIA), beta-barrel domain"/>
    <property type="match status" value="1"/>
</dbReference>
<evidence type="ECO:0000256" key="4">
    <source>
        <dbReference type="ARBA" id="ARBA00023163"/>
    </source>
</evidence>
<dbReference type="Pfam" id="PF03153">
    <property type="entry name" value="TFIIA"/>
    <property type="match status" value="2"/>
</dbReference>
<dbReference type="EMBL" id="OU896720">
    <property type="protein sequence ID" value="CAH1153774.1"/>
    <property type="molecule type" value="Genomic_DNA"/>
</dbReference>
<reference evidence="7" key="2">
    <citation type="submission" date="2022-10" db="EMBL/GenBank/DDBJ databases">
        <authorList>
            <consortium name="ENA_rothamsted_submissions"/>
            <consortium name="culmorum"/>
            <person name="King R."/>
        </authorList>
    </citation>
    <scope>NUCLEOTIDE SEQUENCE</scope>
</reference>
<evidence type="ECO:0000256" key="2">
    <source>
        <dbReference type="ARBA" id="ARBA00010059"/>
    </source>
</evidence>
<evidence type="ECO:0000256" key="6">
    <source>
        <dbReference type="SAM" id="MobiDB-lite"/>
    </source>
</evidence>
<evidence type="ECO:0000256" key="1">
    <source>
        <dbReference type="ARBA" id="ARBA00004123"/>
    </source>
</evidence>
<comment type="subcellular location">
    <subcellularLocation>
        <location evidence="1">Nucleus</location>
    </subcellularLocation>
</comment>
<dbReference type="Proteomes" id="UP001153737">
    <property type="component" value="Chromosome 14"/>
</dbReference>
<organism evidence="7 8">
    <name type="scientific">Phaedon cochleariae</name>
    <name type="common">Mustard beetle</name>
    <dbReference type="NCBI Taxonomy" id="80249"/>
    <lineage>
        <taxon>Eukaryota</taxon>
        <taxon>Metazoa</taxon>
        <taxon>Ecdysozoa</taxon>
        <taxon>Arthropoda</taxon>
        <taxon>Hexapoda</taxon>
        <taxon>Insecta</taxon>
        <taxon>Pterygota</taxon>
        <taxon>Neoptera</taxon>
        <taxon>Endopterygota</taxon>
        <taxon>Coleoptera</taxon>
        <taxon>Polyphaga</taxon>
        <taxon>Cucujiformia</taxon>
        <taxon>Chrysomeloidea</taxon>
        <taxon>Chrysomelidae</taxon>
        <taxon>Chrysomelinae</taxon>
        <taxon>Chrysomelini</taxon>
        <taxon>Phaedon</taxon>
    </lineage>
</organism>